<feature type="transmembrane region" description="Helical" evidence="5">
    <location>
        <begin position="12"/>
        <end position="28"/>
    </location>
</feature>
<dbReference type="InterPro" id="IPR050601">
    <property type="entry name" value="CPA3_antiporter_subunitC"/>
</dbReference>
<dbReference type="PANTHER" id="PTHR34583">
    <property type="entry name" value="ANTIPORTER SUBUNIT MNHC2-RELATED"/>
    <property type="match status" value="1"/>
</dbReference>
<name>A0AAV3TEB8_9EURY</name>
<keyword evidence="7" id="KW-1185">Reference proteome</keyword>
<keyword evidence="3 5" id="KW-1133">Transmembrane helix</keyword>
<organism evidence="6 7">
    <name type="scientific">Natronoarchaeum mannanilyticum</name>
    <dbReference type="NCBI Taxonomy" id="926360"/>
    <lineage>
        <taxon>Archaea</taxon>
        <taxon>Methanobacteriati</taxon>
        <taxon>Methanobacteriota</taxon>
        <taxon>Stenosarchaea group</taxon>
        <taxon>Halobacteria</taxon>
        <taxon>Halobacteriales</taxon>
        <taxon>Natronoarchaeaceae</taxon>
    </lineage>
</organism>
<keyword evidence="4 5" id="KW-0472">Membrane</keyword>
<dbReference type="Gene3D" id="1.10.287.3510">
    <property type="match status" value="1"/>
</dbReference>
<feature type="transmembrane region" description="Helical" evidence="5">
    <location>
        <begin position="77"/>
        <end position="101"/>
    </location>
</feature>
<protein>
    <submittedName>
        <fullName evidence="6">Cation:proton antiporter subunit C</fullName>
    </submittedName>
</protein>
<sequence>MTLIDLLATRYAYVLFALLVGTGLYMVVSSPNLVKKVIGLNLFQTGLFLFFIASAYVEGGQTAVIHGEGGGPYVSPLPQVLVLTAIVVGVALTAVALALIVRIYSEYGTLREDVLREVRADE</sequence>
<evidence type="ECO:0000256" key="2">
    <source>
        <dbReference type="ARBA" id="ARBA00022692"/>
    </source>
</evidence>
<gene>
    <name evidence="6" type="ORF">GCM10009020_32140</name>
</gene>
<feature type="transmembrane region" description="Helical" evidence="5">
    <location>
        <begin position="40"/>
        <end position="57"/>
    </location>
</feature>
<dbReference type="Proteomes" id="UP001500420">
    <property type="component" value="Unassembled WGS sequence"/>
</dbReference>
<dbReference type="NCBIfam" id="NF005621">
    <property type="entry name" value="PRK07375.1-6"/>
    <property type="match status" value="1"/>
</dbReference>
<evidence type="ECO:0000313" key="6">
    <source>
        <dbReference type="EMBL" id="GAA0680797.1"/>
    </source>
</evidence>
<dbReference type="InterPro" id="IPR039428">
    <property type="entry name" value="NUOK/Mnh_C1-like"/>
</dbReference>
<evidence type="ECO:0000256" key="4">
    <source>
        <dbReference type="ARBA" id="ARBA00023136"/>
    </source>
</evidence>
<dbReference type="NCBIfam" id="NF005624">
    <property type="entry name" value="PRK07375.2-3"/>
    <property type="match status" value="1"/>
</dbReference>
<evidence type="ECO:0000256" key="5">
    <source>
        <dbReference type="SAM" id="Phobius"/>
    </source>
</evidence>
<keyword evidence="2 5" id="KW-0812">Transmembrane</keyword>
<reference evidence="6 7" key="1">
    <citation type="journal article" date="2019" name="Int. J. Syst. Evol. Microbiol.">
        <title>The Global Catalogue of Microorganisms (GCM) 10K type strain sequencing project: providing services to taxonomists for standard genome sequencing and annotation.</title>
        <authorList>
            <consortium name="The Broad Institute Genomics Platform"/>
            <consortium name="The Broad Institute Genome Sequencing Center for Infectious Disease"/>
            <person name="Wu L."/>
            <person name="Ma J."/>
        </authorList>
    </citation>
    <scope>NUCLEOTIDE SEQUENCE [LARGE SCALE GENOMIC DNA]</scope>
    <source>
        <strain evidence="6 7">JCM 16328</strain>
    </source>
</reference>
<evidence type="ECO:0000256" key="3">
    <source>
        <dbReference type="ARBA" id="ARBA00022989"/>
    </source>
</evidence>
<accession>A0AAV3TEB8</accession>
<dbReference type="EMBL" id="BAAADV010000007">
    <property type="protein sequence ID" value="GAA0680797.1"/>
    <property type="molecule type" value="Genomic_DNA"/>
</dbReference>
<dbReference type="PANTHER" id="PTHR34583:SF3">
    <property type="entry name" value="MULTISUBUNIT SODIUM_HYDROGEN ANTIPORTER, MNHC SUBUNIT"/>
    <property type="match status" value="1"/>
</dbReference>
<dbReference type="AlphaFoldDB" id="A0AAV3TEB8"/>
<comment type="subcellular location">
    <subcellularLocation>
        <location evidence="1">Membrane</location>
        <topology evidence="1">Multi-pass membrane protein</topology>
    </subcellularLocation>
</comment>
<evidence type="ECO:0000256" key="1">
    <source>
        <dbReference type="ARBA" id="ARBA00004141"/>
    </source>
</evidence>
<comment type="caution">
    <text evidence="6">The sequence shown here is derived from an EMBL/GenBank/DDBJ whole genome shotgun (WGS) entry which is preliminary data.</text>
</comment>
<dbReference type="Pfam" id="PF00420">
    <property type="entry name" value="Oxidored_q2"/>
    <property type="match status" value="1"/>
</dbReference>
<proteinExistence type="predicted"/>
<dbReference type="GO" id="GO:0016020">
    <property type="term" value="C:membrane"/>
    <property type="evidence" value="ECO:0007669"/>
    <property type="project" value="UniProtKB-SubCell"/>
</dbReference>
<evidence type="ECO:0000313" key="7">
    <source>
        <dbReference type="Proteomes" id="UP001500420"/>
    </source>
</evidence>